<feature type="domain" description="Complement Clr-like EGF" evidence="5">
    <location>
        <begin position="37"/>
        <end position="58"/>
    </location>
</feature>
<name>A0A6A0H7T7_HYAAZ</name>
<reference evidence="6" key="2">
    <citation type="journal article" date="2018" name="Environ. Sci. Technol.">
        <title>The Toxicogenome of Hyalella azteca: A Model for Sediment Ecotoxicology and Evolutionary Toxicology.</title>
        <authorList>
            <person name="Poynton H.C."/>
            <person name="Hasenbein S."/>
            <person name="Benoit J.B."/>
            <person name="Sepulveda M.S."/>
            <person name="Poelchau M.F."/>
            <person name="Hughes D.S.T."/>
            <person name="Murali S.C."/>
            <person name="Chen S."/>
            <person name="Glastad K.M."/>
            <person name="Goodisman M.A.D."/>
            <person name="Werren J.H."/>
            <person name="Vineis J.H."/>
            <person name="Bowen J.L."/>
            <person name="Friedrich M."/>
            <person name="Jones J."/>
            <person name="Robertson H.M."/>
            <person name="Feyereisen R."/>
            <person name="Mechler-Hickson A."/>
            <person name="Mathers N."/>
            <person name="Lee C.E."/>
            <person name="Colbourne J.K."/>
            <person name="Biales A."/>
            <person name="Johnston J.S."/>
            <person name="Wellborn G.A."/>
            <person name="Rosendale A.J."/>
            <person name="Cridge A.G."/>
            <person name="Munoz-Torres M.C."/>
            <person name="Bain P.A."/>
            <person name="Manny A.R."/>
            <person name="Major K.M."/>
            <person name="Lambert F.N."/>
            <person name="Vulpe C.D."/>
            <person name="Tuck P."/>
            <person name="Blalock B.J."/>
            <person name="Lin Y.Y."/>
            <person name="Smith M.E."/>
            <person name="Ochoa-Acuna H."/>
            <person name="Chen M.M."/>
            <person name="Childers C.P."/>
            <person name="Qu J."/>
            <person name="Dugan S."/>
            <person name="Lee S.L."/>
            <person name="Chao H."/>
            <person name="Dinh H."/>
            <person name="Han Y."/>
            <person name="Doddapaneni H."/>
            <person name="Worley K.C."/>
            <person name="Muzny D.M."/>
            <person name="Gibbs R.A."/>
            <person name="Richards S."/>
        </authorList>
    </citation>
    <scope>NUCLEOTIDE SEQUENCE</scope>
    <source>
        <strain evidence="6">HAZT.00-mixed</strain>
        <tissue evidence="6">Whole organism</tissue>
    </source>
</reference>
<evidence type="ECO:0000259" key="5">
    <source>
        <dbReference type="Pfam" id="PF12662"/>
    </source>
</evidence>
<keyword evidence="1" id="KW-0245">EGF-like domain</keyword>
<dbReference type="FunFam" id="2.10.25.10:FF:000037">
    <property type="entry name" value="Signal peptide, CUB domain and EGF-like domain-containing 2"/>
    <property type="match status" value="1"/>
</dbReference>
<protein>
    <recommendedName>
        <fullName evidence="5">Complement Clr-like EGF domain-containing protein</fullName>
    </recommendedName>
</protein>
<accession>A0A6A0H7T7</accession>
<sequence length="201" mass="21804">MQGYSTSKSFLNVSPGNCNVDKGGCEHGCRQQNRFVRCFCNSGFVLNRDRKTCADINECQFSNAGCRCAPTPQARSRAPATPASPSYRTAVAGLVAAVAGAAGFPVDKAGYFLVDNLVVFLVDNLVVFQVDNLLDFLVVFLVDFLAAHKLEAAQSTTVAVLRHFRPGNGLEENTHIGTATSATWTVELMCYDECQYLLEFA</sequence>
<evidence type="ECO:0000313" key="6">
    <source>
        <dbReference type="EMBL" id="KAA0201810.1"/>
    </source>
</evidence>
<proteinExistence type="predicted"/>
<dbReference type="AlphaFoldDB" id="A0A6A0H7T7"/>
<dbReference type="Proteomes" id="UP000711488">
    <property type="component" value="Unassembled WGS sequence"/>
</dbReference>
<evidence type="ECO:0000256" key="2">
    <source>
        <dbReference type="ARBA" id="ARBA00022729"/>
    </source>
</evidence>
<evidence type="ECO:0000256" key="1">
    <source>
        <dbReference type="ARBA" id="ARBA00022536"/>
    </source>
</evidence>
<dbReference type="Pfam" id="PF12662">
    <property type="entry name" value="cEGF"/>
    <property type="match status" value="1"/>
</dbReference>
<dbReference type="Gene3D" id="2.10.25.10">
    <property type="entry name" value="Laminin"/>
    <property type="match status" value="1"/>
</dbReference>
<dbReference type="SUPFAM" id="SSF57196">
    <property type="entry name" value="EGF/Laminin"/>
    <property type="match status" value="1"/>
</dbReference>
<dbReference type="EMBL" id="JQDR03004976">
    <property type="protein sequence ID" value="KAA0201810.1"/>
    <property type="molecule type" value="Genomic_DNA"/>
</dbReference>
<evidence type="ECO:0000256" key="4">
    <source>
        <dbReference type="ARBA" id="ARBA00023157"/>
    </source>
</evidence>
<organism evidence="6">
    <name type="scientific">Hyalella azteca</name>
    <name type="common">Amphipod</name>
    <dbReference type="NCBI Taxonomy" id="294128"/>
    <lineage>
        <taxon>Eukaryota</taxon>
        <taxon>Metazoa</taxon>
        <taxon>Ecdysozoa</taxon>
        <taxon>Arthropoda</taxon>
        <taxon>Crustacea</taxon>
        <taxon>Multicrustacea</taxon>
        <taxon>Malacostraca</taxon>
        <taxon>Eumalacostraca</taxon>
        <taxon>Peracarida</taxon>
        <taxon>Amphipoda</taxon>
        <taxon>Senticaudata</taxon>
        <taxon>Talitrida</taxon>
        <taxon>Talitroidea</taxon>
        <taxon>Hyalellidae</taxon>
        <taxon>Hyalella</taxon>
    </lineage>
</organism>
<keyword evidence="2" id="KW-0732">Signal</keyword>
<reference evidence="6" key="1">
    <citation type="submission" date="2014-08" db="EMBL/GenBank/DDBJ databases">
        <authorList>
            <person name="Murali S."/>
            <person name="Richards S."/>
            <person name="Bandaranaike D."/>
            <person name="Bellair M."/>
            <person name="Blankenburg K."/>
            <person name="Chao H."/>
            <person name="Dinh H."/>
            <person name="Doddapaneni H."/>
            <person name="Dugan-Rocha S."/>
            <person name="Elkadiri S."/>
            <person name="Gnanaolivu R."/>
            <person name="Hughes D."/>
            <person name="Lee S."/>
            <person name="Li M."/>
            <person name="Ming W."/>
            <person name="Munidasa M."/>
            <person name="Muniz J."/>
            <person name="Nguyen L."/>
            <person name="Osuji N."/>
            <person name="Pu L.-L."/>
            <person name="Puazo M."/>
            <person name="Skinner E."/>
            <person name="Qu C."/>
            <person name="Quiroz J."/>
            <person name="Raj R."/>
            <person name="Weissenberger G."/>
            <person name="Xin Y."/>
            <person name="Zou X."/>
            <person name="Han Y."/>
            <person name="Worley K."/>
            <person name="Muzny D."/>
            <person name="Gibbs R."/>
        </authorList>
    </citation>
    <scope>NUCLEOTIDE SEQUENCE</scope>
    <source>
        <strain evidence="6">HAZT.00-mixed</strain>
        <tissue evidence="6">Whole organism</tissue>
    </source>
</reference>
<dbReference type="InterPro" id="IPR026823">
    <property type="entry name" value="cEGF"/>
</dbReference>
<reference evidence="6" key="3">
    <citation type="submission" date="2019-06" db="EMBL/GenBank/DDBJ databases">
        <authorList>
            <person name="Poynton C."/>
            <person name="Hasenbein S."/>
            <person name="Benoit J.B."/>
            <person name="Sepulveda M.S."/>
            <person name="Poelchau M.F."/>
            <person name="Murali S.C."/>
            <person name="Chen S."/>
            <person name="Glastad K.M."/>
            <person name="Werren J.H."/>
            <person name="Vineis J.H."/>
            <person name="Bowen J.L."/>
            <person name="Friedrich M."/>
            <person name="Jones J."/>
            <person name="Robertson H.M."/>
            <person name="Feyereisen R."/>
            <person name="Mechler-Hickson A."/>
            <person name="Mathers N."/>
            <person name="Lee C.E."/>
            <person name="Colbourne J.K."/>
            <person name="Biales A."/>
            <person name="Johnston J.S."/>
            <person name="Wellborn G.A."/>
            <person name="Rosendale A.J."/>
            <person name="Cridge A.G."/>
            <person name="Munoz-Torres M.C."/>
            <person name="Bain P.A."/>
            <person name="Manny A.R."/>
            <person name="Major K.M."/>
            <person name="Lambert F.N."/>
            <person name="Vulpe C.D."/>
            <person name="Tuck P."/>
            <person name="Blalock B.J."/>
            <person name="Lin Y.-Y."/>
            <person name="Smith M.E."/>
            <person name="Ochoa-Acuna H."/>
            <person name="Chen M.-J.M."/>
            <person name="Childers C.P."/>
            <person name="Qu J."/>
            <person name="Dugan S."/>
            <person name="Lee S.L."/>
            <person name="Chao H."/>
            <person name="Dinh H."/>
            <person name="Han Y."/>
            <person name="Doddapaneni H."/>
            <person name="Worley K.C."/>
            <person name="Muzny D.M."/>
            <person name="Gibbs R.A."/>
            <person name="Richards S."/>
        </authorList>
    </citation>
    <scope>NUCLEOTIDE SEQUENCE</scope>
    <source>
        <strain evidence="6">HAZT.00-mixed</strain>
        <tissue evidence="6">Whole organism</tissue>
    </source>
</reference>
<keyword evidence="3" id="KW-0677">Repeat</keyword>
<gene>
    <name evidence="6" type="ORF">HAZT_HAZT008093</name>
</gene>
<comment type="caution">
    <text evidence="6">The sequence shown here is derived from an EMBL/GenBank/DDBJ whole genome shotgun (WGS) entry which is preliminary data.</text>
</comment>
<keyword evidence="4" id="KW-1015">Disulfide bond</keyword>
<evidence type="ECO:0000256" key="3">
    <source>
        <dbReference type="ARBA" id="ARBA00022737"/>
    </source>
</evidence>